<sequence>MNNNDLQTLIVQLLRKLDETNERLENLADREEQRQSEEENYLSAIRRAIQNDNIIG</sequence>
<reference evidence="3 5" key="1">
    <citation type="submission" date="2015-06" db="EMBL/GenBank/DDBJ databases">
        <title>The Genome Sequence of Enterococcus cecorum 170AEA1.</title>
        <authorList>
            <consortium name="The Broad Institute Genomics Platform"/>
            <consortium name="The Broad Institute Genome Sequencing Center for Infectious Disease"/>
            <person name="Earl A.M."/>
            <person name="Van Tyne D."/>
            <person name="Lebreton F."/>
            <person name="Saavedra J.T."/>
            <person name="Gilmore M.S."/>
            <person name="Manson McGuire A."/>
            <person name="Clock S."/>
            <person name="Crupain M."/>
            <person name="Rangan U."/>
            <person name="Young S."/>
            <person name="Abouelleil A."/>
            <person name="Cao P."/>
            <person name="Chapman S.B."/>
            <person name="Griggs A."/>
            <person name="Priest M."/>
            <person name="Shea T."/>
            <person name="Wortman J."/>
            <person name="Nusbaum C."/>
            <person name="Birren B."/>
        </authorList>
    </citation>
    <scope>NUCLEOTIDE SEQUENCE [LARGE SCALE GENOMIC DNA]</scope>
    <source>
        <strain evidence="3 5">170AEA1</strain>
    </source>
</reference>
<keyword evidence="1" id="KW-0175">Coiled coil</keyword>
<evidence type="ECO:0000313" key="2">
    <source>
        <dbReference type="EMBL" id="OUZ14973.1"/>
    </source>
</evidence>
<dbReference type="Proteomes" id="UP000252800">
    <property type="component" value="Unassembled WGS sequence"/>
</dbReference>
<dbReference type="RefSeq" id="WP_016251470.1">
    <property type="nucleotide sequence ID" value="NZ_CP144502.1"/>
</dbReference>
<dbReference type="GeneID" id="60872919"/>
<dbReference type="Proteomes" id="UP000196503">
    <property type="component" value="Unassembled WGS sequence"/>
</dbReference>
<evidence type="ECO:0000256" key="1">
    <source>
        <dbReference type="SAM" id="Coils"/>
    </source>
</evidence>
<dbReference type="EMBL" id="NIBL01000003">
    <property type="protein sequence ID" value="OUZ14973.1"/>
    <property type="molecule type" value="Genomic_DNA"/>
</dbReference>
<organism evidence="2 4">
    <name type="scientific">Enterococcus cecorum</name>
    <dbReference type="NCBI Taxonomy" id="44008"/>
    <lineage>
        <taxon>Bacteria</taxon>
        <taxon>Bacillati</taxon>
        <taxon>Bacillota</taxon>
        <taxon>Bacilli</taxon>
        <taxon>Lactobacillales</taxon>
        <taxon>Enterococcaceae</taxon>
        <taxon>Enterococcus</taxon>
    </lineage>
</organism>
<reference evidence="2 4" key="2">
    <citation type="submission" date="2017-05" db="EMBL/GenBank/DDBJ databases">
        <title>The Genome Sequence of Enterococcus faecium 2D5_DIV0622.</title>
        <authorList>
            <consortium name="The Broad Institute Genomics Platform"/>
            <consortium name="The Broad Institute Genomic Center for Infectious Diseases"/>
            <person name="Earl A."/>
            <person name="Manson A."/>
            <person name="Schwartman J."/>
            <person name="Gilmore M."/>
            <person name="Abouelleil A."/>
            <person name="Cao P."/>
            <person name="Chapman S."/>
            <person name="Cusick C."/>
            <person name="Shea T."/>
            <person name="Young S."/>
            <person name="Neafsey D."/>
            <person name="Nusbaum C."/>
            <person name="Birren B."/>
        </authorList>
    </citation>
    <scope>NUCLEOTIDE SEQUENCE [LARGE SCALE GENOMIC DNA]</scope>
    <source>
        <strain evidence="2 4">2D5_DIV0622</strain>
    </source>
</reference>
<gene>
    <name evidence="2" type="ORF">A5869_002079</name>
    <name evidence="3" type="ORF">EB18_02143</name>
</gene>
<evidence type="ECO:0000313" key="3">
    <source>
        <dbReference type="EMBL" id="RBR27609.1"/>
    </source>
</evidence>
<evidence type="ECO:0000313" key="4">
    <source>
        <dbReference type="Proteomes" id="UP000196503"/>
    </source>
</evidence>
<feature type="coiled-coil region" evidence="1">
    <location>
        <begin position="3"/>
        <end position="41"/>
    </location>
</feature>
<accession>A0A200HQA5</accession>
<dbReference type="AlphaFoldDB" id="A0A200HQA5"/>
<protein>
    <submittedName>
        <fullName evidence="2">Uncharacterized protein</fullName>
    </submittedName>
</protein>
<evidence type="ECO:0000313" key="5">
    <source>
        <dbReference type="Proteomes" id="UP000252800"/>
    </source>
</evidence>
<dbReference type="EMBL" id="LEOY01000022">
    <property type="protein sequence ID" value="RBR27609.1"/>
    <property type="molecule type" value="Genomic_DNA"/>
</dbReference>
<comment type="caution">
    <text evidence="2">The sequence shown here is derived from an EMBL/GenBank/DDBJ whole genome shotgun (WGS) entry which is preliminary data.</text>
</comment>
<name>A0A200HQA5_9ENTE</name>
<proteinExistence type="predicted"/>